<sequence>MIADTDTYPGYVFVRDAQAELNVTLDARLTPDQARVIAGNLEREGKHTVAAEGLRRAADEAERKA</sequence>
<dbReference type="EMBL" id="BCSY01000035">
    <property type="protein sequence ID" value="GAS94832.1"/>
    <property type="molecule type" value="Genomic_DNA"/>
</dbReference>
<evidence type="ECO:0000313" key="1">
    <source>
        <dbReference type="EMBL" id="GAS94832.1"/>
    </source>
</evidence>
<dbReference type="AlphaFoldDB" id="A0A117I9H7"/>
<protein>
    <submittedName>
        <fullName evidence="1">ATPase, P-type (Transporting), HAD superfamily, subfamily IC</fullName>
    </submittedName>
</protein>
<reference evidence="2" key="1">
    <citation type="journal article" date="2016" name="Genome Announc.">
        <title>Draft Genome Sequences of Five Rapidly Growing Mycobacterium Species, M. thermoresistibile, M. fortuitum subsp. acetamidolyticum, M. canariasense, M. brisbanense, and M. novocastrense.</title>
        <authorList>
            <person name="Katahira K."/>
            <person name="Ogura Y."/>
            <person name="Gotoh Y."/>
            <person name="Hayashi T."/>
        </authorList>
    </citation>
    <scope>NUCLEOTIDE SEQUENCE [LARGE SCALE GENOMIC DNA]</scope>
    <source>
        <strain evidence="2">JCM15298</strain>
    </source>
</reference>
<gene>
    <name evidence="1" type="ORF">RMCC_1798</name>
</gene>
<keyword evidence="2" id="KW-1185">Reference proteome</keyword>
<accession>A0A117I9H7</accession>
<dbReference type="STRING" id="228230.RMCC_1798"/>
<organism evidence="1 2">
    <name type="scientific">Mycolicibacterium canariasense</name>
    <name type="common">Mycobacterium canariasense</name>
    <dbReference type="NCBI Taxonomy" id="228230"/>
    <lineage>
        <taxon>Bacteria</taxon>
        <taxon>Bacillati</taxon>
        <taxon>Actinomycetota</taxon>
        <taxon>Actinomycetes</taxon>
        <taxon>Mycobacteriales</taxon>
        <taxon>Mycobacteriaceae</taxon>
        <taxon>Mycolicibacterium</taxon>
    </lineage>
</organism>
<dbReference type="Proteomes" id="UP000069443">
    <property type="component" value="Unassembled WGS sequence"/>
</dbReference>
<comment type="caution">
    <text evidence="1">The sequence shown here is derived from an EMBL/GenBank/DDBJ whole genome shotgun (WGS) entry which is preliminary data.</text>
</comment>
<evidence type="ECO:0000313" key="2">
    <source>
        <dbReference type="Proteomes" id="UP000069443"/>
    </source>
</evidence>
<proteinExistence type="predicted"/>
<name>A0A117I9H7_MYCCR</name>
<reference evidence="2" key="2">
    <citation type="submission" date="2016-02" db="EMBL/GenBank/DDBJ databases">
        <title>Draft genome sequence of five rapidly growing Mycobacterium species.</title>
        <authorList>
            <person name="Katahira K."/>
            <person name="Gotou Y."/>
            <person name="Iida K."/>
            <person name="Ogura Y."/>
            <person name="Hayashi T."/>
        </authorList>
    </citation>
    <scope>NUCLEOTIDE SEQUENCE [LARGE SCALE GENOMIC DNA]</scope>
    <source>
        <strain evidence="2">JCM15298</strain>
    </source>
</reference>